<accession>D9X7L4</accession>
<dbReference type="Proteomes" id="UP000004184">
    <property type="component" value="Unassembled WGS sequence"/>
</dbReference>
<organism evidence="2 3">
    <name type="scientific">Streptomyces viridochromogenes (strain DSM 40736 / JCM 4977 / BCRC 1201 / Tue 494)</name>
    <dbReference type="NCBI Taxonomy" id="591159"/>
    <lineage>
        <taxon>Bacteria</taxon>
        <taxon>Bacillati</taxon>
        <taxon>Actinomycetota</taxon>
        <taxon>Actinomycetes</taxon>
        <taxon>Kitasatosporales</taxon>
        <taxon>Streptomycetaceae</taxon>
        <taxon>Streptomyces</taxon>
    </lineage>
</organism>
<dbReference type="eggNOG" id="ENOG50325AA">
    <property type="taxonomic scope" value="Bacteria"/>
</dbReference>
<evidence type="ECO:0000313" key="3">
    <source>
        <dbReference type="Proteomes" id="UP000004184"/>
    </source>
</evidence>
<name>D9X7L4_STRVT</name>
<dbReference type="Gene3D" id="3.30.470.20">
    <property type="entry name" value="ATP-grasp fold, B domain"/>
    <property type="match status" value="1"/>
</dbReference>
<keyword evidence="3" id="KW-1185">Reference proteome</keyword>
<dbReference type="HOGENOM" id="CLU_2371665_0_0_11"/>
<feature type="region of interest" description="Disordered" evidence="1">
    <location>
        <begin position="1"/>
        <end position="34"/>
    </location>
</feature>
<dbReference type="STRING" id="591159.SSQG_00428"/>
<gene>
    <name evidence="2" type="ORF">SSQG_00428</name>
</gene>
<protein>
    <submittedName>
        <fullName evidence="2">Predicted protein</fullName>
    </submittedName>
</protein>
<evidence type="ECO:0000313" key="2">
    <source>
        <dbReference type="EMBL" id="EFL29910.1"/>
    </source>
</evidence>
<dbReference type="EMBL" id="GG657757">
    <property type="protein sequence ID" value="EFL29910.1"/>
    <property type="molecule type" value="Genomic_DNA"/>
</dbReference>
<dbReference type="AlphaFoldDB" id="D9X7L4"/>
<proteinExistence type="predicted"/>
<reference evidence="3" key="1">
    <citation type="submission" date="2009-02" db="EMBL/GenBank/DDBJ databases">
        <title>Annotation of Streptomyces viridochromogenes strain DSM 40736.</title>
        <authorList>
            <consortium name="The Broad Institute Genome Sequencing Platform"/>
            <consortium name="Broad Institute Microbial Sequencing Center"/>
            <person name="Fischbach M."/>
            <person name="Godfrey P."/>
            <person name="Ward D."/>
            <person name="Young S."/>
            <person name="Zeng Q."/>
            <person name="Koehrsen M."/>
            <person name="Alvarado L."/>
            <person name="Berlin A.M."/>
            <person name="Bochicchio J."/>
            <person name="Borenstein D."/>
            <person name="Chapman S.B."/>
            <person name="Chen Z."/>
            <person name="Engels R."/>
            <person name="Freedman E."/>
            <person name="Gellesch M."/>
            <person name="Goldberg J."/>
            <person name="Griggs A."/>
            <person name="Gujja S."/>
            <person name="Heilman E.R."/>
            <person name="Heiman D.I."/>
            <person name="Hepburn T.A."/>
            <person name="Howarth C."/>
            <person name="Jen D."/>
            <person name="Larson L."/>
            <person name="Lewis B."/>
            <person name="Mehta T."/>
            <person name="Park D."/>
            <person name="Pearson M."/>
            <person name="Richards J."/>
            <person name="Roberts A."/>
            <person name="Saif S."/>
            <person name="Shea T.D."/>
            <person name="Shenoy N."/>
            <person name="Sisk P."/>
            <person name="Stolte C."/>
            <person name="Sykes S.N."/>
            <person name="Thomson T."/>
            <person name="Walk T."/>
            <person name="White J."/>
            <person name="Yandava C."/>
            <person name="Straight P."/>
            <person name="Clardy J."/>
            <person name="Hung D."/>
            <person name="Kolter R."/>
            <person name="Mekalanos J."/>
            <person name="Walker S."/>
            <person name="Walsh C.T."/>
            <person name="Wieland-Brown L.C."/>
            <person name="Haas B."/>
            <person name="Nusbaum C."/>
            <person name="Birren B."/>
        </authorList>
    </citation>
    <scope>NUCLEOTIDE SEQUENCE [LARGE SCALE GENOMIC DNA]</scope>
    <source>
        <strain evidence="3">DSM 40736 / JCM 4977 / BCRC 1201 / Tue 494</strain>
    </source>
</reference>
<dbReference type="Pfam" id="PF13549">
    <property type="entry name" value="ATP-grasp_5"/>
    <property type="match status" value="1"/>
</dbReference>
<evidence type="ECO:0000256" key="1">
    <source>
        <dbReference type="SAM" id="MobiDB-lite"/>
    </source>
</evidence>
<sequence>MSRGPQDGYGEAPDCTATPALPGARSSSDVTAPARSISRLEQFLPRLSRMAGDLPQLAEADFNPVLARPENITALDARIRLLKRRAHEPYLRRLR</sequence>